<dbReference type="GO" id="GO:0015074">
    <property type="term" value="P:DNA integration"/>
    <property type="evidence" value="ECO:0007669"/>
    <property type="project" value="InterPro"/>
</dbReference>
<dbReference type="KEGG" id="cce:Ccel_0069"/>
<dbReference type="OrthoDB" id="1803733at2"/>
<dbReference type="Pfam" id="PF00589">
    <property type="entry name" value="Phage_integrase"/>
    <property type="match status" value="1"/>
</dbReference>
<dbReference type="PROSITE" id="PS51898">
    <property type="entry name" value="TYR_RECOMBINASE"/>
    <property type="match status" value="1"/>
</dbReference>
<dbReference type="AlphaFoldDB" id="B8I4A3"/>
<dbReference type="SUPFAM" id="SSF56349">
    <property type="entry name" value="DNA breaking-rejoining enzymes"/>
    <property type="match status" value="1"/>
</dbReference>
<evidence type="ECO:0000259" key="2">
    <source>
        <dbReference type="PROSITE" id="PS51898"/>
    </source>
</evidence>
<dbReference type="GO" id="GO:0003677">
    <property type="term" value="F:DNA binding"/>
    <property type="evidence" value="ECO:0007669"/>
    <property type="project" value="InterPro"/>
</dbReference>
<dbReference type="Proteomes" id="UP000001349">
    <property type="component" value="Chromosome"/>
</dbReference>
<keyword evidence="1" id="KW-0233">DNA recombination</keyword>
<organism evidence="3 4">
    <name type="scientific">Ruminiclostridium cellulolyticum (strain ATCC 35319 / DSM 5812 / JCM 6584 / H10)</name>
    <name type="common">Clostridium cellulolyticum</name>
    <dbReference type="NCBI Taxonomy" id="394503"/>
    <lineage>
        <taxon>Bacteria</taxon>
        <taxon>Bacillati</taxon>
        <taxon>Bacillota</taxon>
        <taxon>Clostridia</taxon>
        <taxon>Eubacteriales</taxon>
        <taxon>Oscillospiraceae</taxon>
        <taxon>Ruminiclostridium</taxon>
    </lineage>
</organism>
<evidence type="ECO:0000313" key="3">
    <source>
        <dbReference type="EMBL" id="ACL74457.1"/>
    </source>
</evidence>
<name>B8I4A3_RUMCH</name>
<dbReference type="RefSeq" id="WP_012634523.1">
    <property type="nucleotide sequence ID" value="NC_011898.1"/>
</dbReference>
<dbReference type="Gene3D" id="1.10.443.10">
    <property type="entry name" value="Intergrase catalytic core"/>
    <property type="match status" value="1"/>
</dbReference>
<dbReference type="eggNOG" id="COG0582">
    <property type="taxonomic scope" value="Bacteria"/>
</dbReference>
<evidence type="ECO:0000313" key="4">
    <source>
        <dbReference type="Proteomes" id="UP000001349"/>
    </source>
</evidence>
<reference evidence="3 4" key="1">
    <citation type="submission" date="2009-01" db="EMBL/GenBank/DDBJ databases">
        <title>Complete sequence of Clostridium cellulolyticum H10.</title>
        <authorList>
            <consortium name="US DOE Joint Genome Institute"/>
            <person name="Lucas S."/>
            <person name="Copeland A."/>
            <person name="Lapidus A."/>
            <person name="Glavina del Rio T."/>
            <person name="Dalin E."/>
            <person name="Tice H."/>
            <person name="Bruce D."/>
            <person name="Goodwin L."/>
            <person name="Pitluck S."/>
            <person name="Chertkov O."/>
            <person name="Saunders E."/>
            <person name="Brettin T."/>
            <person name="Detter J.C."/>
            <person name="Han C."/>
            <person name="Larimer F."/>
            <person name="Land M."/>
            <person name="Hauser L."/>
            <person name="Kyrpides N."/>
            <person name="Ivanova N."/>
            <person name="Zhou J."/>
            <person name="Richardson P."/>
        </authorList>
    </citation>
    <scope>NUCLEOTIDE SEQUENCE [LARGE SCALE GENOMIC DNA]</scope>
    <source>
        <strain evidence="4">ATCC 35319 / DSM 5812 / JCM 6584 / H10</strain>
    </source>
</reference>
<dbReference type="InterPro" id="IPR011010">
    <property type="entry name" value="DNA_brk_join_enz"/>
</dbReference>
<sequence length="517" mass="60209">MYLVDFIGYRPEYFEQGYTHFKIGNSFFEDDTWNFIGLTPEQAGKPDCRFLIKFGEIKKPRLRFTTKQIVLSWCLTLEILSVQRKLVGIKKFIHFIEHEYPEIDAYSKVNKGIVCSYITWMLGVKKNGKLLSASDIKFGSLGLKDLFIEGMRKGWDVPQNCGWIALLHEEMVLKSPRVRKFSREKTTKKAYAKETIETIIKCALQDDNIFVRAAVIIQTQVGLRISELLSIKDGCINYVNGIPQLTYITTKTKKQPMSVEKPINSLVVQVITELEEYTRAIRKKAGLESLFVHRIRYDTKTVIIAYHTFGKNFLRPFVKRWDIKEDGEPLELTSHYFRHFFAQGAWKGGMPVQFISKMLNHDSLVMTETYTYSLQEQMNEKFIEIMSNPENLAGVGIGRIKERLRSENPFQGKTEREIKIIMEAMRIRILANGICMHHPARRESCPISDGESCMHCPNFVSPRVCIPVHKLRVERITDEIKRAEKQGNTIWLSKLMQEKEYIEQNFIRKFECREVVQ</sequence>
<dbReference type="CDD" id="cd00397">
    <property type="entry name" value="DNA_BRE_C"/>
    <property type="match status" value="1"/>
</dbReference>
<gene>
    <name evidence="3" type="ordered locus">Ccel_0069</name>
</gene>
<accession>B8I4A3</accession>
<dbReference type="InterPro" id="IPR002104">
    <property type="entry name" value="Integrase_catalytic"/>
</dbReference>
<dbReference type="STRING" id="394503.Ccel_0069"/>
<evidence type="ECO:0000256" key="1">
    <source>
        <dbReference type="ARBA" id="ARBA00023172"/>
    </source>
</evidence>
<dbReference type="InterPro" id="IPR013762">
    <property type="entry name" value="Integrase-like_cat_sf"/>
</dbReference>
<feature type="domain" description="Tyr recombinase" evidence="2">
    <location>
        <begin position="186"/>
        <end position="384"/>
    </location>
</feature>
<protein>
    <submittedName>
        <fullName evidence="3">Integrase family protein</fullName>
    </submittedName>
</protein>
<dbReference type="HOGENOM" id="CLU_501241_0_0_9"/>
<dbReference type="EMBL" id="CP001348">
    <property type="protein sequence ID" value="ACL74457.1"/>
    <property type="molecule type" value="Genomic_DNA"/>
</dbReference>
<proteinExistence type="predicted"/>
<keyword evidence="4" id="KW-1185">Reference proteome</keyword>
<dbReference type="GO" id="GO:0006310">
    <property type="term" value="P:DNA recombination"/>
    <property type="evidence" value="ECO:0007669"/>
    <property type="project" value="UniProtKB-KW"/>
</dbReference>